<comment type="caution">
    <text evidence="2">The sequence shown here is derived from an EMBL/GenBank/DDBJ whole genome shotgun (WGS) entry which is preliminary data.</text>
</comment>
<dbReference type="Proteomes" id="UP001138802">
    <property type="component" value="Unassembled WGS sequence"/>
</dbReference>
<keyword evidence="3" id="KW-1185">Reference proteome</keyword>
<feature type="domain" description="Carrier" evidence="1">
    <location>
        <begin position="1"/>
        <end position="78"/>
    </location>
</feature>
<name>A0A9X0WKC9_9GAMM</name>
<proteinExistence type="predicted"/>
<dbReference type="Gene3D" id="1.10.1200.10">
    <property type="entry name" value="ACP-like"/>
    <property type="match status" value="1"/>
</dbReference>
<dbReference type="AlphaFoldDB" id="A0A9X0WKC9"/>
<dbReference type="InterPro" id="IPR009081">
    <property type="entry name" value="PP-bd_ACP"/>
</dbReference>
<dbReference type="RefSeq" id="WP_200389142.1">
    <property type="nucleotide sequence ID" value="NZ_NRSD01000023.1"/>
</dbReference>
<evidence type="ECO:0000313" key="2">
    <source>
        <dbReference type="EMBL" id="MBK1646332.1"/>
    </source>
</evidence>
<dbReference type="InterPro" id="IPR036736">
    <property type="entry name" value="ACP-like_sf"/>
</dbReference>
<evidence type="ECO:0000313" key="3">
    <source>
        <dbReference type="Proteomes" id="UP001138802"/>
    </source>
</evidence>
<gene>
    <name evidence="2" type="ORF">CKO25_17090</name>
</gene>
<dbReference type="EMBL" id="NRSD01000023">
    <property type="protein sequence ID" value="MBK1646332.1"/>
    <property type="molecule type" value="Genomic_DNA"/>
</dbReference>
<dbReference type="PROSITE" id="PS50075">
    <property type="entry name" value="CARRIER"/>
    <property type="match status" value="1"/>
</dbReference>
<sequence length="82" mass="9332">MAKITTSDALKMLSEILEEPLEKLTPEVLRDEVDGWDSLGALSLMAELDDRFGIILTAEESREMTRIDDVLQLLRRHDCLTD</sequence>
<reference evidence="2 3" key="1">
    <citation type="journal article" date="2020" name="Microorganisms">
        <title>Osmotic Adaptation and Compatible Solute Biosynthesis of Phototrophic Bacteria as Revealed from Genome Analyses.</title>
        <authorList>
            <person name="Imhoff J.F."/>
            <person name="Rahn T."/>
            <person name="Kunzel S."/>
            <person name="Keller A."/>
            <person name="Neulinger S.C."/>
        </authorList>
    </citation>
    <scope>NUCLEOTIDE SEQUENCE [LARGE SCALE GENOMIC DNA]</scope>
    <source>
        <strain evidence="2 3">DSM 21303</strain>
    </source>
</reference>
<accession>A0A9X0WKC9</accession>
<dbReference type="SUPFAM" id="SSF47336">
    <property type="entry name" value="ACP-like"/>
    <property type="match status" value="1"/>
</dbReference>
<organism evidence="2 3">
    <name type="scientific">Thiocapsa imhoffii</name>
    <dbReference type="NCBI Taxonomy" id="382777"/>
    <lineage>
        <taxon>Bacteria</taxon>
        <taxon>Pseudomonadati</taxon>
        <taxon>Pseudomonadota</taxon>
        <taxon>Gammaproteobacteria</taxon>
        <taxon>Chromatiales</taxon>
        <taxon>Chromatiaceae</taxon>
        <taxon>Thiocapsa</taxon>
    </lineage>
</organism>
<evidence type="ECO:0000259" key="1">
    <source>
        <dbReference type="PROSITE" id="PS50075"/>
    </source>
</evidence>
<protein>
    <recommendedName>
        <fullName evidence="1">Carrier domain-containing protein</fullName>
    </recommendedName>
</protein>